<dbReference type="InterPro" id="IPR011009">
    <property type="entry name" value="Kinase-like_dom_sf"/>
</dbReference>
<keyword evidence="14" id="KW-1185">Reference proteome</keyword>
<dbReference type="STRING" id="237631.A0A0D1CLP3"/>
<dbReference type="VEuPathDB" id="FungiDB:UMAG_04136"/>
<evidence type="ECO:0000313" key="14">
    <source>
        <dbReference type="Proteomes" id="UP000000561"/>
    </source>
</evidence>
<sequence>MADNITLTEDATLEGGNPPKEPGDTPTPSAAAAAAPPPPPPTASKPNGAPAAPAAASNTKPSTILANCEPKPLMATPYSDRIQAAIREGSVRVPTEEREIRARELLVFSDSETESNLSRPPSPDRDRYPKHRLSGLQSKDQTIVKHGLEAEGPDGLAARLELTRENSPYDIRAQLASPSFAQVGGQLDGSAASTNPPSLVSSRRPSAGTSAQANATAAAAAATTAALRPSSPPPRAMSPSKAPASTKLSHNTLSGPTNATFASSPRPQPHAEPTRLPSNSGGENKEKPKEKESKGMFRRMLSGAGGGHSDKDKDKANAEAAVASSPSRERLSPRTAASQQASGHVSPMRSPSLSRGSTPPLSPRNEVDEAALASGFQAMNVTSPPGSQPPSRNVSIKRKDGKSESSSKDAGATEGSRLTVAALRDWDAKAKPDKSSKKSDKGKDGDAKSTASSTLRDMIMGSAPKLSRRGSSASHGNKSDGGSKKGGSTAGGETASLLKKYGVCEKAAIGKGATAVVRLAHKWDRSTEKLYAVKEFRKRRKNETEKEYVKKLTSEFCISSTLHHINIVETVDLVQDENRHWCEVMEYCPGGDLYAAIKRGGMSQAEVECSFKQILNGIFYLHSMGVAHRDIKPENLLLDGHGHIKITDFGVSDVFRMCWEKSTHYSKGLCGSEPYIAPEQFEKKEYDARLVDVWAAAVVFYCMQFQELPWRVAKMSDPTFKEYVQSYLSSPAPSPLSNLSPRDCRPLLKKMLCPDPKGRWTMDEVLKDPWLMSVPICEEGKQNDHTHSSAPTNSS</sequence>
<evidence type="ECO:0000256" key="3">
    <source>
        <dbReference type="ARBA" id="ARBA00022679"/>
    </source>
</evidence>
<keyword evidence="6 10" id="KW-0067">ATP-binding</keyword>
<dbReference type="GeneID" id="23564404"/>
<dbReference type="eggNOG" id="KOG0590">
    <property type="taxonomic scope" value="Eukaryota"/>
</dbReference>
<proteinExistence type="predicted"/>
<dbReference type="SUPFAM" id="SSF56112">
    <property type="entry name" value="Protein kinase-like (PK-like)"/>
    <property type="match status" value="1"/>
</dbReference>
<protein>
    <recommendedName>
        <fullName evidence="1">non-specific serine/threonine protein kinase</fullName>
        <ecNumber evidence="1">2.7.11.1</ecNumber>
    </recommendedName>
    <alternativeName>
        <fullName evidence="9">Halotolerance protein 4</fullName>
    </alternativeName>
</protein>
<evidence type="ECO:0000256" key="6">
    <source>
        <dbReference type="ARBA" id="ARBA00022840"/>
    </source>
</evidence>
<dbReference type="GO" id="GO:0030003">
    <property type="term" value="P:intracellular monoatomic cation homeostasis"/>
    <property type="evidence" value="ECO:0000318"/>
    <property type="project" value="GO_Central"/>
</dbReference>
<feature type="compositionally biased region" description="Low complexity" evidence="11">
    <location>
        <begin position="206"/>
        <end position="229"/>
    </location>
</feature>
<dbReference type="InterPro" id="IPR000719">
    <property type="entry name" value="Prot_kinase_dom"/>
</dbReference>
<keyword evidence="2" id="KW-0723">Serine/threonine-protein kinase</keyword>
<evidence type="ECO:0000256" key="11">
    <source>
        <dbReference type="SAM" id="MobiDB-lite"/>
    </source>
</evidence>
<evidence type="ECO:0000256" key="7">
    <source>
        <dbReference type="ARBA" id="ARBA00047899"/>
    </source>
</evidence>
<dbReference type="SMART" id="SM00220">
    <property type="entry name" value="S_TKc"/>
    <property type="match status" value="1"/>
</dbReference>
<evidence type="ECO:0000256" key="4">
    <source>
        <dbReference type="ARBA" id="ARBA00022741"/>
    </source>
</evidence>
<evidence type="ECO:0000313" key="13">
    <source>
        <dbReference type="EMBL" id="KIS67633.1"/>
    </source>
</evidence>
<feature type="compositionally biased region" description="Polar residues" evidence="11">
    <location>
        <begin position="246"/>
        <end position="265"/>
    </location>
</feature>
<dbReference type="PROSITE" id="PS00107">
    <property type="entry name" value="PROTEIN_KINASE_ATP"/>
    <property type="match status" value="1"/>
</dbReference>
<evidence type="ECO:0000259" key="12">
    <source>
        <dbReference type="PROSITE" id="PS50011"/>
    </source>
</evidence>
<dbReference type="EC" id="2.7.11.1" evidence="1"/>
<evidence type="ECO:0000256" key="5">
    <source>
        <dbReference type="ARBA" id="ARBA00022777"/>
    </source>
</evidence>
<feature type="binding site" evidence="10">
    <location>
        <position position="534"/>
    </location>
    <ligand>
        <name>ATP</name>
        <dbReference type="ChEBI" id="CHEBI:30616"/>
    </ligand>
</feature>
<organism evidence="13 14">
    <name type="scientific">Mycosarcoma maydis</name>
    <name type="common">Corn smut fungus</name>
    <name type="synonym">Ustilago maydis</name>
    <dbReference type="NCBI Taxonomy" id="5270"/>
    <lineage>
        <taxon>Eukaryota</taxon>
        <taxon>Fungi</taxon>
        <taxon>Dikarya</taxon>
        <taxon>Basidiomycota</taxon>
        <taxon>Ustilaginomycotina</taxon>
        <taxon>Ustilaginomycetes</taxon>
        <taxon>Ustilaginales</taxon>
        <taxon>Ustilaginaceae</taxon>
        <taxon>Mycosarcoma</taxon>
    </lineage>
</organism>
<feature type="compositionally biased region" description="Low complexity" evidence="11">
    <location>
        <begin position="44"/>
        <end position="63"/>
    </location>
</feature>
<keyword evidence="3" id="KW-0808">Transferase</keyword>
<evidence type="ECO:0000256" key="10">
    <source>
        <dbReference type="PROSITE-ProRule" id="PRU10141"/>
    </source>
</evidence>
<feature type="region of interest" description="Disordered" evidence="11">
    <location>
        <begin position="182"/>
        <end position="492"/>
    </location>
</feature>
<keyword evidence="4 10" id="KW-0547">Nucleotide-binding</keyword>
<evidence type="ECO:0000256" key="8">
    <source>
        <dbReference type="ARBA" id="ARBA00048679"/>
    </source>
</evidence>
<dbReference type="Pfam" id="PF00069">
    <property type="entry name" value="Pkinase"/>
    <property type="match status" value="1"/>
</dbReference>
<dbReference type="GO" id="GO:0005524">
    <property type="term" value="F:ATP binding"/>
    <property type="evidence" value="ECO:0007669"/>
    <property type="project" value="UniProtKB-UniRule"/>
</dbReference>
<dbReference type="AlphaFoldDB" id="A0A0D1CLP3"/>
<dbReference type="InterPro" id="IPR008271">
    <property type="entry name" value="Ser/Thr_kinase_AS"/>
</dbReference>
<accession>A0A0D1CLP3</accession>
<dbReference type="InParanoid" id="A0A0D1CLP3"/>
<name>A0A0D1CLP3_MYCMD</name>
<feature type="domain" description="Protein kinase" evidence="12">
    <location>
        <begin position="503"/>
        <end position="771"/>
    </location>
</feature>
<feature type="compositionally biased region" description="Basic and acidic residues" evidence="11">
    <location>
        <begin position="308"/>
        <end position="317"/>
    </location>
</feature>
<dbReference type="FunFam" id="1.10.510.10:FF:000183">
    <property type="entry name" value="Serine/threonine-protein kinase hal4"/>
    <property type="match status" value="1"/>
</dbReference>
<gene>
    <name evidence="13" type="ORF">UMAG_04136</name>
</gene>
<dbReference type="CDD" id="cd13994">
    <property type="entry name" value="STKc_HAL4_like"/>
    <property type="match status" value="1"/>
</dbReference>
<keyword evidence="5" id="KW-0418">Kinase</keyword>
<comment type="catalytic activity">
    <reaction evidence="7">
        <text>L-threonyl-[protein] + ATP = O-phospho-L-threonyl-[protein] + ADP + H(+)</text>
        <dbReference type="Rhea" id="RHEA:46608"/>
        <dbReference type="Rhea" id="RHEA-COMP:11060"/>
        <dbReference type="Rhea" id="RHEA-COMP:11605"/>
        <dbReference type="ChEBI" id="CHEBI:15378"/>
        <dbReference type="ChEBI" id="CHEBI:30013"/>
        <dbReference type="ChEBI" id="CHEBI:30616"/>
        <dbReference type="ChEBI" id="CHEBI:61977"/>
        <dbReference type="ChEBI" id="CHEBI:456216"/>
        <dbReference type="EC" id="2.7.11.1"/>
    </reaction>
</comment>
<dbReference type="PANTHER" id="PTHR24343:SF558">
    <property type="entry name" value="PROTEIN KINASE DOMAIN-CONTAINING PROTEIN"/>
    <property type="match status" value="1"/>
</dbReference>
<dbReference type="OMA" id="PLMATPY"/>
<dbReference type="InterPro" id="IPR017441">
    <property type="entry name" value="Protein_kinase_ATP_BS"/>
</dbReference>
<feature type="compositionally biased region" description="Polar residues" evidence="11">
    <location>
        <begin position="377"/>
        <end position="394"/>
    </location>
</feature>
<dbReference type="OrthoDB" id="6513151at2759"/>
<dbReference type="GO" id="GO:0004674">
    <property type="term" value="F:protein serine/threonine kinase activity"/>
    <property type="evidence" value="ECO:0000318"/>
    <property type="project" value="GO_Central"/>
</dbReference>
<dbReference type="PROSITE" id="PS00108">
    <property type="entry name" value="PROTEIN_KINASE_ST"/>
    <property type="match status" value="1"/>
</dbReference>
<dbReference type="Proteomes" id="UP000000561">
    <property type="component" value="Chromosome 12"/>
</dbReference>
<comment type="catalytic activity">
    <reaction evidence="8">
        <text>L-seryl-[protein] + ATP = O-phospho-L-seryl-[protein] + ADP + H(+)</text>
        <dbReference type="Rhea" id="RHEA:17989"/>
        <dbReference type="Rhea" id="RHEA-COMP:9863"/>
        <dbReference type="Rhea" id="RHEA-COMP:11604"/>
        <dbReference type="ChEBI" id="CHEBI:15378"/>
        <dbReference type="ChEBI" id="CHEBI:29999"/>
        <dbReference type="ChEBI" id="CHEBI:30616"/>
        <dbReference type="ChEBI" id="CHEBI:83421"/>
        <dbReference type="ChEBI" id="CHEBI:456216"/>
        <dbReference type="EC" id="2.7.11.1"/>
    </reaction>
</comment>
<feature type="compositionally biased region" description="Basic and acidic residues" evidence="11">
    <location>
        <begin position="424"/>
        <end position="447"/>
    </location>
</feature>
<feature type="compositionally biased region" description="Polar residues" evidence="11">
    <location>
        <begin position="335"/>
        <end position="359"/>
    </location>
</feature>
<dbReference type="EMBL" id="CM003151">
    <property type="protein sequence ID" value="KIS67633.1"/>
    <property type="molecule type" value="Genomic_DNA"/>
</dbReference>
<dbReference type="KEGG" id="uma:UMAG_04136"/>
<dbReference type="PROSITE" id="PS50011">
    <property type="entry name" value="PROTEIN_KINASE_DOM"/>
    <property type="match status" value="1"/>
</dbReference>
<feature type="compositionally biased region" description="Polar residues" evidence="11">
    <location>
        <begin position="191"/>
        <end position="204"/>
    </location>
</feature>
<dbReference type="PANTHER" id="PTHR24343">
    <property type="entry name" value="SERINE/THREONINE KINASE"/>
    <property type="match status" value="1"/>
</dbReference>
<feature type="compositionally biased region" description="Basic and acidic residues" evidence="11">
    <location>
        <begin position="397"/>
        <end position="407"/>
    </location>
</feature>
<dbReference type="RefSeq" id="XP_011390633.1">
    <property type="nucleotide sequence ID" value="XM_011392331.1"/>
</dbReference>
<evidence type="ECO:0000256" key="1">
    <source>
        <dbReference type="ARBA" id="ARBA00012513"/>
    </source>
</evidence>
<evidence type="ECO:0000256" key="9">
    <source>
        <dbReference type="ARBA" id="ARBA00078109"/>
    </source>
</evidence>
<evidence type="ECO:0000256" key="2">
    <source>
        <dbReference type="ARBA" id="ARBA00022527"/>
    </source>
</evidence>
<dbReference type="Gene3D" id="1.10.510.10">
    <property type="entry name" value="Transferase(Phosphotransferase) domain 1"/>
    <property type="match status" value="1"/>
</dbReference>
<feature type="compositionally biased region" description="Basic and acidic residues" evidence="11">
    <location>
        <begin position="283"/>
        <end position="295"/>
    </location>
</feature>
<dbReference type="FunCoup" id="A0A0D1CLP3">
    <property type="interactions" value="59"/>
</dbReference>
<reference evidence="13 14" key="1">
    <citation type="journal article" date="2006" name="Nature">
        <title>Insights from the genome of the biotrophic fungal plant pathogen Ustilago maydis.</title>
        <authorList>
            <person name="Kamper J."/>
            <person name="Kahmann R."/>
            <person name="Bolker M."/>
            <person name="Ma L.J."/>
            <person name="Brefort T."/>
            <person name="Saville B.J."/>
            <person name="Banuett F."/>
            <person name="Kronstad J.W."/>
            <person name="Gold S.E."/>
            <person name="Muller O."/>
            <person name="Perlin M.H."/>
            <person name="Wosten H.A."/>
            <person name="de Vries R."/>
            <person name="Ruiz-Herrera J."/>
            <person name="Reynaga-Pena C.G."/>
            <person name="Snetselaar K."/>
            <person name="McCann M."/>
            <person name="Perez-Martin J."/>
            <person name="Feldbrugge M."/>
            <person name="Basse C.W."/>
            <person name="Steinberg G."/>
            <person name="Ibeas J.I."/>
            <person name="Holloman W."/>
            <person name="Guzman P."/>
            <person name="Farman M."/>
            <person name="Stajich J.E."/>
            <person name="Sentandreu R."/>
            <person name="Gonzalez-Prieto J.M."/>
            <person name="Kennell J.C."/>
            <person name="Molina L."/>
            <person name="Schirawski J."/>
            <person name="Mendoza-Mendoza A."/>
            <person name="Greilinger D."/>
            <person name="Munch K."/>
            <person name="Rossel N."/>
            <person name="Scherer M."/>
            <person name="Vranes M."/>
            <person name="Ladendorf O."/>
            <person name="Vincon V."/>
            <person name="Fuchs U."/>
            <person name="Sandrock B."/>
            <person name="Meng S."/>
            <person name="Ho E.C."/>
            <person name="Cahill M.J."/>
            <person name="Boyce K.J."/>
            <person name="Klose J."/>
            <person name="Klosterman S.J."/>
            <person name="Deelstra H.J."/>
            <person name="Ortiz-Castellanos L."/>
            <person name="Li W."/>
            <person name="Sanchez-Alonso P."/>
            <person name="Schreier P.H."/>
            <person name="Hauser-Hahn I."/>
            <person name="Vaupel M."/>
            <person name="Koopmann E."/>
            <person name="Friedrich G."/>
            <person name="Voss H."/>
            <person name="Schluter T."/>
            <person name="Margolis J."/>
            <person name="Platt D."/>
            <person name="Swimmer C."/>
            <person name="Gnirke A."/>
            <person name="Chen F."/>
            <person name="Vysotskaia V."/>
            <person name="Mannhaupt G."/>
            <person name="Guldener U."/>
            <person name="Munsterkotter M."/>
            <person name="Haase D."/>
            <person name="Oesterheld M."/>
            <person name="Mewes H.W."/>
            <person name="Mauceli E.W."/>
            <person name="DeCaprio D."/>
            <person name="Wade C.M."/>
            <person name="Butler J."/>
            <person name="Young S."/>
            <person name="Jaffe D.B."/>
            <person name="Calvo S."/>
            <person name="Nusbaum C."/>
            <person name="Galagan J."/>
            <person name="Birren B.W."/>
        </authorList>
    </citation>
    <scope>NUCLEOTIDE SEQUENCE [LARGE SCALE GENOMIC DNA]</scope>
    <source>
        <strain evidence="14">DSM 14603 / FGSC 9021 / UM521</strain>
    </source>
</reference>
<feature type="region of interest" description="Disordered" evidence="11">
    <location>
        <begin position="1"/>
        <end position="73"/>
    </location>
</feature>
<feature type="region of interest" description="Disordered" evidence="11">
    <location>
        <begin position="104"/>
        <end position="139"/>
    </location>
</feature>